<feature type="region of interest" description="Disordered" evidence="1">
    <location>
        <begin position="574"/>
        <end position="604"/>
    </location>
</feature>
<feature type="region of interest" description="Disordered" evidence="1">
    <location>
        <begin position="208"/>
        <end position="230"/>
    </location>
</feature>
<keyword evidence="3" id="KW-1185">Reference proteome</keyword>
<dbReference type="Proteomes" id="UP001153365">
    <property type="component" value="Unassembled WGS sequence"/>
</dbReference>
<evidence type="ECO:0000313" key="2">
    <source>
        <dbReference type="EMBL" id="CAH7674174.1"/>
    </source>
</evidence>
<dbReference type="EMBL" id="CALTRL010001929">
    <property type="protein sequence ID" value="CAH7674174.1"/>
    <property type="molecule type" value="Genomic_DNA"/>
</dbReference>
<accession>A0AAV0AZC5</accession>
<sequence length="604" mass="68438">MAPIVDAYAKASRGTPAQLVQPEDIKREEKKPAVNQVNQMEMLEISPELFEKVTEELSQQQESEEDLSVPAEYQSSYGMLEFWDPPEVSSNHFETNYFLRRGRTTKVPETEPQKTKEKKAEEVQESEFEEGAVWSCFAGSQADKGELDIPGSMPSSSKKIKQALERIEQAKRAELEKAKQARIEEKKKQQQKEEAEIFKEAEKIRKELEEAEEQESKKLRAETNTSSQEEAVRRIRTRYLRGTAKDNPDTVQTVLKRILDSSVSLSVGELTVVSPTVAEEIKKAVSKRKVPDGQPENNSGEDYRDVGPTEVQESDEALELGIPVVSLFMKLRGIGGHTSDIVGVAENTPVTIAGHERKAHFFIAKGAVHVCLGRPFLVDYTVGSNFFPGKGEIFSFEDEEGKSICFPICNSKSKGWEKDLPEGVRRPKDNKTNFSSVVRGQRKSAAQLGEILSREVYVMNGSLGLEGYKDLSNNPEREGDLNEELAEGFASNEQHTEEDLEEEPDYIEDKDCSVIKDFPGFKLMNEDFGLILPSVAANKFYYDLWYKGRERNIIRKELIGQWEDFKGWKIQEETSQKTVQEEVEEEKETKEISLRQEGNIAQPR</sequence>
<organism evidence="2 3">
    <name type="scientific">Phakopsora pachyrhizi</name>
    <name type="common">Asian soybean rust disease fungus</name>
    <dbReference type="NCBI Taxonomy" id="170000"/>
    <lineage>
        <taxon>Eukaryota</taxon>
        <taxon>Fungi</taxon>
        <taxon>Dikarya</taxon>
        <taxon>Basidiomycota</taxon>
        <taxon>Pucciniomycotina</taxon>
        <taxon>Pucciniomycetes</taxon>
        <taxon>Pucciniales</taxon>
        <taxon>Phakopsoraceae</taxon>
        <taxon>Phakopsora</taxon>
    </lineage>
</organism>
<feature type="region of interest" description="Disordered" evidence="1">
    <location>
        <begin position="103"/>
        <end position="127"/>
    </location>
</feature>
<feature type="region of interest" description="Disordered" evidence="1">
    <location>
        <begin position="1"/>
        <end position="31"/>
    </location>
</feature>
<feature type="compositionally biased region" description="Basic and acidic residues" evidence="1">
    <location>
        <begin position="208"/>
        <end position="221"/>
    </location>
</feature>
<name>A0AAV0AZC5_PHAPC</name>
<feature type="non-terminal residue" evidence="2">
    <location>
        <position position="604"/>
    </location>
</feature>
<feature type="region of interest" description="Disordered" evidence="1">
    <location>
        <begin position="284"/>
        <end position="312"/>
    </location>
</feature>
<evidence type="ECO:0000256" key="1">
    <source>
        <dbReference type="SAM" id="MobiDB-lite"/>
    </source>
</evidence>
<reference evidence="2" key="1">
    <citation type="submission" date="2022-06" db="EMBL/GenBank/DDBJ databases">
        <authorList>
            <consortium name="SYNGENTA / RWTH Aachen University"/>
        </authorList>
    </citation>
    <scope>NUCLEOTIDE SEQUENCE</scope>
</reference>
<dbReference type="AlphaFoldDB" id="A0AAV0AZC5"/>
<protein>
    <submittedName>
        <fullName evidence="2">Uncharacterized protein</fullName>
    </submittedName>
</protein>
<gene>
    <name evidence="2" type="ORF">PPACK8108_LOCUS9085</name>
</gene>
<feature type="compositionally biased region" description="Basic and acidic residues" evidence="1">
    <location>
        <begin position="106"/>
        <end position="122"/>
    </location>
</feature>
<proteinExistence type="predicted"/>
<evidence type="ECO:0000313" key="3">
    <source>
        <dbReference type="Proteomes" id="UP001153365"/>
    </source>
</evidence>
<comment type="caution">
    <text evidence="2">The sequence shown here is derived from an EMBL/GenBank/DDBJ whole genome shotgun (WGS) entry which is preliminary data.</text>
</comment>